<evidence type="ECO:0000313" key="3">
    <source>
        <dbReference type="Proteomes" id="UP000008281"/>
    </source>
</evidence>
<dbReference type="PROSITE" id="PS50878">
    <property type="entry name" value="RT_POL"/>
    <property type="match status" value="1"/>
</dbReference>
<evidence type="ECO:0000259" key="1">
    <source>
        <dbReference type="PROSITE" id="PS50878"/>
    </source>
</evidence>
<dbReference type="InParanoid" id="E3MRF9"/>
<dbReference type="SUPFAM" id="SSF56672">
    <property type="entry name" value="DNA/RNA polymerases"/>
    <property type="match status" value="1"/>
</dbReference>
<keyword evidence="3" id="KW-1185">Reference proteome</keyword>
<dbReference type="AlphaFoldDB" id="E3MRF9"/>
<dbReference type="eggNOG" id="KOG1075">
    <property type="taxonomic scope" value="Eukaryota"/>
</dbReference>
<dbReference type="InterPro" id="IPR000477">
    <property type="entry name" value="RT_dom"/>
</dbReference>
<dbReference type="OMA" id="CINRTIA"/>
<sequence length="386" mass="44770">MPTWLFTEKIHNMLETLNDWTTMLDNQSQVDVIYLDFAKAFDKIPHDILLNKLIALRLIEHLIRWLNDFLTDRTFQVKVGSQLSRFRSAPCGVPQGAVLSPVLFGIFVNELSSLLPENVHYKQFADDTKLYSSVNNKTVENSLQKGIDIVVEWSRSSKLPLNNAKTVALTVGKVRKETEYSIDGQTIKKENLTRDLGFLISNKLDFTEHWRKTTNTAKFLTAQIFNQYNSKKIRLMVLLYKTFIRPVLEYGNSISSPLKVSDENLIESVQNSFTRRLYSRHTGKYLRPNDPGYKTSIEHQLYGLSSLKDRRLQIDKKLIEKMMSGKIDLNTADFFTLSQNNRTRAKTSFVWKRPKNKLRRKFFVNRTLTYLTQLNSTSNAPQRSLV</sequence>
<dbReference type="OrthoDB" id="5865536at2759"/>
<dbReference type="Pfam" id="PF00078">
    <property type="entry name" value="RVT_1"/>
    <property type="match status" value="1"/>
</dbReference>
<proteinExistence type="predicted"/>
<dbReference type="Proteomes" id="UP000008281">
    <property type="component" value="Unassembled WGS sequence"/>
</dbReference>
<dbReference type="PRINTS" id="PR01345">
    <property type="entry name" value="CERVTRCPTASE"/>
</dbReference>
<dbReference type="EMBL" id="DS268469">
    <property type="protein sequence ID" value="EFP07877.1"/>
    <property type="molecule type" value="Genomic_DNA"/>
</dbReference>
<evidence type="ECO:0000313" key="2">
    <source>
        <dbReference type="EMBL" id="EFP07877.1"/>
    </source>
</evidence>
<reference evidence="2" key="1">
    <citation type="submission" date="2007-07" db="EMBL/GenBank/DDBJ databases">
        <title>PCAP assembly of the Caenorhabditis remanei genome.</title>
        <authorList>
            <consortium name="The Caenorhabditis remanei Sequencing Consortium"/>
            <person name="Wilson R.K."/>
        </authorList>
    </citation>
    <scope>NUCLEOTIDE SEQUENCE [LARGE SCALE GENOMIC DNA]</scope>
    <source>
        <strain evidence="2">PB4641</strain>
    </source>
</reference>
<gene>
    <name evidence="2" type="ORF">CRE_14138</name>
</gene>
<dbReference type="PANTHER" id="PTHR33332">
    <property type="entry name" value="REVERSE TRANSCRIPTASE DOMAIN-CONTAINING PROTEIN"/>
    <property type="match status" value="1"/>
</dbReference>
<feature type="domain" description="Reverse transcriptase" evidence="1">
    <location>
        <begin position="1"/>
        <end position="187"/>
    </location>
</feature>
<dbReference type="InterPro" id="IPR043502">
    <property type="entry name" value="DNA/RNA_pol_sf"/>
</dbReference>
<dbReference type="STRING" id="31234.E3MRF9"/>
<dbReference type="HOGENOM" id="CLU_000680_13_4_1"/>
<accession>E3MRF9</accession>
<organism evidence="3">
    <name type="scientific">Caenorhabditis remanei</name>
    <name type="common">Caenorhabditis vulgaris</name>
    <dbReference type="NCBI Taxonomy" id="31234"/>
    <lineage>
        <taxon>Eukaryota</taxon>
        <taxon>Metazoa</taxon>
        <taxon>Ecdysozoa</taxon>
        <taxon>Nematoda</taxon>
        <taxon>Chromadorea</taxon>
        <taxon>Rhabditida</taxon>
        <taxon>Rhabditina</taxon>
        <taxon>Rhabditomorpha</taxon>
        <taxon>Rhabditoidea</taxon>
        <taxon>Rhabditidae</taxon>
        <taxon>Peloderinae</taxon>
        <taxon>Caenorhabditis</taxon>
    </lineage>
</organism>
<protein>
    <recommendedName>
        <fullName evidence="1">Reverse transcriptase domain-containing protein</fullName>
    </recommendedName>
</protein>
<name>E3MRF9_CAERE</name>